<dbReference type="AlphaFoldDB" id="A0A2P5ER32"/>
<reference evidence="2" key="1">
    <citation type="submission" date="2016-06" db="EMBL/GenBank/DDBJ databases">
        <title>Parallel loss of symbiosis genes in relatives of nitrogen-fixing non-legume Parasponia.</title>
        <authorList>
            <person name="Van Velzen R."/>
            <person name="Holmer R."/>
            <person name="Bu F."/>
            <person name="Rutten L."/>
            <person name="Van Zeijl A."/>
            <person name="Liu W."/>
            <person name="Santuari L."/>
            <person name="Cao Q."/>
            <person name="Sharma T."/>
            <person name="Shen D."/>
            <person name="Roswanjaya Y."/>
            <person name="Wardhani T."/>
            <person name="Kalhor M.S."/>
            <person name="Jansen J."/>
            <person name="Van den Hoogen J."/>
            <person name="Gungor B."/>
            <person name="Hartog M."/>
            <person name="Hontelez J."/>
            <person name="Verver J."/>
            <person name="Yang W.-C."/>
            <person name="Schijlen E."/>
            <person name="Repin R."/>
            <person name="Schilthuizen M."/>
            <person name="Schranz E."/>
            <person name="Heidstra R."/>
            <person name="Miyata K."/>
            <person name="Fedorova E."/>
            <person name="Kohlen W."/>
            <person name="Bisseling T."/>
            <person name="Smit S."/>
            <person name="Geurts R."/>
        </authorList>
    </citation>
    <scope>NUCLEOTIDE SEQUENCE [LARGE SCALE GENOMIC DNA]</scope>
    <source>
        <strain evidence="2">cv. RG33-2</strain>
    </source>
</reference>
<sequence length="53" mass="5913">MYGLFHKATTVIKGTSTATPIRQTNKQLGNFDNLAYKKITQMSTCILAYSKTL</sequence>
<keyword evidence="2" id="KW-1185">Reference proteome</keyword>
<dbReference type="OrthoDB" id="10443287at2759"/>
<proteinExistence type="predicted"/>
<gene>
    <name evidence="1" type="ORF">TorRG33x02_162030</name>
</gene>
<evidence type="ECO:0000313" key="1">
    <source>
        <dbReference type="EMBL" id="PON88001.1"/>
    </source>
</evidence>
<accession>A0A2P5ER32</accession>
<dbReference type="Proteomes" id="UP000237000">
    <property type="component" value="Unassembled WGS sequence"/>
</dbReference>
<dbReference type="EMBL" id="JXTC01000110">
    <property type="protein sequence ID" value="PON88001.1"/>
    <property type="molecule type" value="Genomic_DNA"/>
</dbReference>
<organism evidence="1 2">
    <name type="scientific">Trema orientale</name>
    <name type="common">Charcoal tree</name>
    <name type="synonym">Celtis orientalis</name>
    <dbReference type="NCBI Taxonomy" id="63057"/>
    <lineage>
        <taxon>Eukaryota</taxon>
        <taxon>Viridiplantae</taxon>
        <taxon>Streptophyta</taxon>
        <taxon>Embryophyta</taxon>
        <taxon>Tracheophyta</taxon>
        <taxon>Spermatophyta</taxon>
        <taxon>Magnoliopsida</taxon>
        <taxon>eudicotyledons</taxon>
        <taxon>Gunneridae</taxon>
        <taxon>Pentapetalae</taxon>
        <taxon>rosids</taxon>
        <taxon>fabids</taxon>
        <taxon>Rosales</taxon>
        <taxon>Cannabaceae</taxon>
        <taxon>Trema</taxon>
    </lineage>
</organism>
<dbReference type="InParanoid" id="A0A2P5ER32"/>
<protein>
    <submittedName>
        <fullName evidence="1">Uncharacterized protein</fullName>
    </submittedName>
</protein>
<comment type="caution">
    <text evidence="1">The sequence shown here is derived from an EMBL/GenBank/DDBJ whole genome shotgun (WGS) entry which is preliminary data.</text>
</comment>
<evidence type="ECO:0000313" key="2">
    <source>
        <dbReference type="Proteomes" id="UP000237000"/>
    </source>
</evidence>
<name>A0A2P5ER32_TREOI</name>